<dbReference type="InterPro" id="IPR050491">
    <property type="entry name" value="AmpC-like"/>
</dbReference>
<dbReference type="PANTHER" id="PTHR46825">
    <property type="entry name" value="D-ALANYL-D-ALANINE-CARBOXYPEPTIDASE/ENDOPEPTIDASE AMPH"/>
    <property type="match status" value="1"/>
</dbReference>
<proteinExistence type="predicted"/>
<dbReference type="Pfam" id="PF00144">
    <property type="entry name" value="Beta-lactamase"/>
    <property type="match status" value="1"/>
</dbReference>
<name>A0ABV5F3L5_9FLAO</name>
<feature type="domain" description="Beta-lactamase-related" evidence="1">
    <location>
        <begin position="40"/>
        <end position="346"/>
    </location>
</feature>
<gene>
    <name evidence="2" type="ORF">ACFFVB_13140</name>
</gene>
<comment type="caution">
    <text evidence="2">The sequence shown here is derived from an EMBL/GenBank/DDBJ whole genome shotgun (WGS) entry which is preliminary data.</text>
</comment>
<dbReference type="EMBL" id="JBHMEZ010000012">
    <property type="protein sequence ID" value="MFB9054026.1"/>
    <property type="molecule type" value="Genomic_DNA"/>
</dbReference>
<dbReference type="InterPro" id="IPR012338">
    <property type="entry name" value="Beta-lactam/transpept-like"/>
</dbReference>
<dbReference type="PANTHER" id="PTHR46825:SF9">
    <property type="entry name" value="BETA-LACTAMASE-RELATED DOMAIN-CONTAINING PROTEIN"/>
    <property type="match status" value="1"/>
</dbReference>
<reference evidence="2 3" key="1">
    <citation type="submission" date="2024-09" db="EMBL/GenBank/DDBJ databases">
        <authorList>
            <person name="Sun Q."/>
            <person name="Mori K."/>
        </authorList>
    </citation>
    <scope>NUCLEOTIDE SEQUENCE [LARGE SCALE GENOMIC DNA]</scope>
    <source>
        <strain evidence="2 3">CECT 8286</strain>
    </source>
</reference>
<accession>A0ABV5F3L5</accession>
<dbReference type="Proteomes" id="UP001589605">
    <property type="component" value="Unassembled WGS sequence"/>
</dbReference>
<keyword evidence="2" id="KW-0378">Hydrolase</keyword>
<dbReference type="SUPFAM" id="SSF56601">
    <property type="entry name" value="beta-lactamase/transpeptidase-like"/>
    <property type="match status" value="1"/>
</dbReference>
<evidence type="ECO:0000259" key="1">
    <source>
        <dbReference type="Pfam" id="PF00144"/>
    </source>
</evidence>
<sequence>MCKRHQIAILLFLTLILSNCKEEKKKVVKIIDTVQNDTLDRYFSKLYEAKMFNGAVAVKRKGKLIFKKGYGIANLEQQTPFLPNTSLEIASVSKQFTATAILLLQQDDKLKVTDFAYKYLGEDFPYKDITISQLLSHTSGLADYSAYFKANWDATKIAYNKDILQYFKTNTPELLSSPGEKYKYSNTGYIFLAEIVNAASGMTLADYLSEKVFTPMQMEDTFFVGRDSIWDKDNYAPGYMFNIVNCEHVIPETLPNKAYYRFLSGRLGSGRLSSSIDDLIKWDQFLYSDSIFNKASKVLAFTPHPPTKEASDYGYGWHIKEDSLSGKVVFHTGSWAGNLTYISRSIDTEDLIIIVNNTYNRVYLKEIRASVNGFLNNEPLQLPKVKASELFKLNSCDLSAEILDQWYKEHKDINWDLENLLKLQDDYLKVEATDKSDLLSVLIKIIQADKNFH</sequence>
<dbReference type="RefSeq" id="WP_382383419.1">
    <property type="nucleotide sequence ID" value="NZ_JBHMEZ010000012.1"/>
</dbReference>
<dbReference type="Gene3D" id="3.40.710.10">
    <property type="entry name" value="DD-peptidase/beta-lactamase superfamily"/>
    <property type="match status" value="1"/>
</dbReference>
<dbReference type="InterPro" id="IPR001466">
    <property type="entry name" value="Beta-lactam-related"/>
</dbReference>
<dbReference type="GO" id="GO:0016787">
    <property type="term" value="F:hydrolase activity"/>
    <property type="evidence" value="ECO:0007669"/>
    <property type="project" value="UniProtKB-KW"/>
</dbReference>
<organism evidence="2 3">
    <name type="scientific">Formosa undariae</name>
    <dbReference type="NCBI Taxonomy" id="1325436"/>
    <lineage>
        <taxon>Bacteria</taxon>
        <taxon>Pseudomonadati</taxon>
        <taxon>Bacteroidota</taxon>
        <taxon>Flavobacteriia</taxon>
        <taxon>Flavobacteriales</taxon>
        <taxon>Flavobacteriaceae</taxon>
        <taxon>Formosa</taxon>
    </lineage>
</organism>
<evidence type="ECO:0000313" key="3">
    <source>
        <dbReference type="Proteomes" id="UP001589605"/>
    </source>
</evidence>
<protein>
    <submittedName>
        <fullName evidence="2">Serine hydrolase domain-containing protein</fullName>
        <ecNumber evidence="2">3.-.-.-</ecNumber>
    </submittedName>
</protein>
<dbReference type="EC" id="3.-.-.-" evidence="2"/>
<keyword evidence="3" id="KW-1185">Reference proteome</keyword>
<evidence type="ECO:0000313" key="2">
    <source>
        <dbReference type="EMBL" id="MFB9054026.1"/>
    </source>
</evidence>